<evidence type="ECO:0000256" key="3">
    <source>
        <dbReference type="ARBA" id="ARBA00022989"/>
    </source>
</evidence>
<dbReference type="AlphaFoldDB" id="A0A0D7A1E4"/>
<organism evidence="6 7">
    <name type="scientific">Fistulina hepatica ATCC 64428</name>
    <dbReference type="NCBI Taxonomy" id="1128425"/>
    <lineage>
        <taxon>Eukaryota</taxon>
        <taxon>Fungi</taxon>
        <taxon>Dikarya</taxon>
        <taxon>Basidiomycota</taxon>
        <taxon>Agaricomycotina</taxon>
        <taxon>Agaricomycetes</taxon>
        <taxon>Agaricomycetidae</taxon>
        <taxon>Agaricales</taxon>
        <taxon>Fistulinaceae</taxon>
        <taxon>Fistulina</taxon>
    </lineage>
</organism>
<dbReference type="Proteomes" id="UP000054144">
    <property type="component" value="Unassembled WGS sequence"/>
</dbReference>
<dbReference type="GO" id="GO:0016020">
    <property type="term" value="C:membrane"/>
    <property type="evidence" value="ECO:0007669"/>
    <property type="project" value="UniProtKB-SubCell"/>
</dbReference>
<accession>A0A0D7A1E4</accession>
<evidence type="ECO:0008006" key="8">
    <source>
        <dbReference type="Google" id="ProtNLM"/>
    </source>
</evidence>
<gene>
    <name evidence="6" type="ORF">FISHEDRAFT_11818</name>
</gene>
<evidence type="ECO:0000256" key="4">
    <source>
        <dbReference type="ARBA" id="ARBA00023136"/>
    </source>
</evidence>
<evidence type="ECO:0000256" key="2">
    <source>
        <dbReference type="ARBA" id="ARBA00022692"/>
    </source>
</evidence>
<keyword evidence="2 5" id="KW-0812">Transmembrane</keyword>
<evidence type="ECO:0000256" key="1">
    <source>
        <dbReference type="ARBA" id="ARBA00004141"/>
    </source>
</evidence>
<keyword evidence="7" id="KW-1185">Reference proteome</keyword>
<proteinExistence type="predicted"/>
<dbReference type="EMBL" id="KN882089">
    <property type="protein sequence ID" value="KIY44550.1"/>
    <property type="molecule type" value="Genomic_DNA"/>
</dbReference>
<feature type="non-terminal residue" evidence="6">
    <location>
        <position position="437"/>
    </location>
</feature>
<evidence type="ECO:0000256" key="5">
    <source>
        <dbReference type="SAM" id="Phobius"/>
    </source>
</evidence>
<dbReference type="OrthoDB" id="5817083at2759"/>
<keyword evidence="4 5" id="KW-0472">Membrane</keyword>
<protein>
    <recommendedName>
        <fullName evidence="8">RING-CH-type domain-containing protein</fullName>
    </recommendedName>
</protein>
<keyword evidence="3 5" id="KW-1133">Transmembrane helix</keyword>
<sequence>QVKKCYICSQVEKYGEPPTHTRKWVNPCKCNRIAHEYCFTTTLIASLYEARTAHERRDVYRCRTCGFRYRLTAFSPPWRKILLKIDNTLITLTSIFERIMVIGTRGAGTAAAPVILCLLIPLISGVYMCLTLYGRWALQSFLGEETFNLVLSGDPAQWPSSAFVRLPLIPLNLVLSYLFRPFPLTLPSFILWPDIPMLAPSFFSIMRPHEMAVWPPSLALCSFLLPFVRYTYGRLQWRVQRYVLGAFYPPPSAGSASRLMRILFGDGALLGDNANADAGDGEAEQMPVVMAERALGGTLFTMCGMALMTPLIAQASGRMLWHIAQSVPSLHTFLGIRPPSSPFPLAIPCSPSFGKASQFAARMFGRVFFGGCWPWSELDPVWWRNLVGLGIYTVVKDACAILHLQLKTRNLASLRVESFDFSGLPRDRLDLIPQPQE</sequence>
<evidence type="ECO:0000313" key="6">
    <source>
        <dbReference type="EMBL" id="KIY44550.1"/>
    </source>
</evidence>
<comment type="subcellular location">
    <subcellularLocation>
        <location evidence="1">Membrane</location>
        <topology evidence="1">Multi-pass membrane protein</topology>
    </subcellularLocation>
</comment>
<feature type="transmembrane region" description="Helical" evidence="5">
    <location>
        <begin position="114"/>
        <end position="138"/>
    </location>
</feature>
<dbReference type="PANTHER" id="PTHR46283">
    <property type="entry name" value="E3 UBIQUITIN-PROTEIN LIGASE MARCH5"/>
    <property type="match status" value="1"/>
</dbReference>
<feature type="non-terminal residue" evidence="6">
    <location>
        <position position="1"/>
    </location>
</feature>
<name>A0A0D7A1E4_9AGAR</name>
<feature type="transmembrane region" description="Helical" evidence="5">
    <location>
        <begin position="212"/>
        <end position="232"/>
    </location>
</feature>
<reference evidence="6 7" key="1">
    <citation type="journal article" date="2015" name="Fungal Genet. Biol.">
        <title>Evolution of novel wood decay mechanisms in Agaricales revealed by the genome sequences of Fistulina hepatica and Cylindrobasidium torrendii.</title>
        <authorList>
            <person name="Floudas D."/>
            <person name="Held B.W."/>
            <person name="Riley R."/>
            <person name="Nagy L.G."/>
            <person name="Koehler G."/>
            <person name="Ransdell A.S."/>
            <person name="Younus H."/>
            <person name="Chow J."/>
            <person name="Chiniquy J."/>
            <person name="Lipzen A."/>
            <person name="Tritt A."/>
            <person name="Sun H."/>
            <person name="Haridas S."/>
            <person name="LaButti K."/>
            <person name="Ohm R.A."/>
            <person name="Kues U."/>
            <person name="Blanchette R.A."/>
            <person name="Grigoriev I.V."/>
            <person name="Minto R.E."/>
            <person name="Hibbett D.S."/>
        </authorList>
    </citation>
    <scope>NUCLEOTIDE SEQUENCE [LARGE SCALE GENOMIC DNA]</scope>
    <source>
        <strain evidence="6 7">ATCC 64428</strain>
    </source>
</reference>
<evidence type="ECO:0000313" key="7">
    <source>
        <dbReference type="Proteomes" id="UP000054144"/>
    </source>
</evidence>